<keyword evidence="8" id="KW-0418">Kinase</keyword>
<dbReference type="InterPro" id="IPR001245">
    <property type="entry name" value="Ser-Thr/Tyr_kinase_cat_dom"/>
</dbReference>
<accession>A0A2G8LKC1</accession>
<evidence type="ECO:0000259" key="7">
    <source>
        <dbReference type="PROSITE" id="PS50835"/>
    </source>
</evidence>
<dbReference type="InterPro" id="IPR020635">
    <property type="entry name" value="Tyr_kinase_cat_dom"/>
</dbReference>
<dbReference type="SMART" id="SM00219">
    <property type="entry name" value="TyrKc"/>
    <property type="match status" value="1"/>
</dbReference>
<keyword evidence="4" id="KW-0472">Membrane</keyword>
<evidence type="ECO:0000313" key="8">
    <source>
        <dbReference type="EMBL" id="PIK60662.1"/>
    </source>
</evidence>
<dbReference type="InterPro" id="IPR036179">
    <property type="entry name" value="Ig-like_dom_sf"/>
</dbReference>
<dbReference type="InterPro" id="IPR007110">
    <property type="entry name" value="Ig-like_dom"/>
</dbReference>
<dbReference type="OrthoDB" id="4062651at2759"/>
<dbReference type="GO" id="GO:0004714">
    <property type="term" value="F:transmembrane receptor protein tyrosine kinase activity"/>
    <property type="evidence" value="ECO:0007669"/>
    <property type="project" value="TreeGrafter"/>
</dbReference>
<dbReference type="InterPro" id="IPR000719">
    <property type="entry name" value="Prot_kinase_dom"/>
</dbReference>
<keyword evidence="2" id="KW-0812">Transmembrane</keyword>
<dbReference type="Pfam" id="PF07714">
    <property type="entry name" value="PK_Tyr_Ser-Thr"/>
    <property type="match status" value="1"/>
</dbReference>
<dbReference type="EMBL" id="MRZV01000051">
    <property type="protein sequence ID" value="PIK60662.1"/>
    <property type="molecule type" value="Genomic_DNA"/>
</dbReference>
<dbReference type="GO" id="GO:0005524">
    <property type="term" value="F:ATP binding"/>
    <property type="evidence" value="ECO:0007669"/>
    <property type="project" value="InterPro"/>
</dbReference>
<evidence type="ECO:0000256" key="5">
    <source>
        <dbReference type="ARBA" id="ARBA00023180"/>
    </source>
</evidence>
<evidence type="ECO:0000256" key="2">
    <source>
        <dbReference type="ARBA" id="ARBA00022692"/>
    </source>
</evidence>
<dbReference type="InterPro" id="IPR013783">
    <property type="entry name" value="Ig-like_fold"/>
</dbReference>
<dbReference type="GO" id="GO:0005886">
    <property type="term" value="C:plasma membrane"/>
    <property type="evidence" value="ECO:0007669"/>
    <property type="project" value="TreeGrafter"/>
</dbReference>
<dbReference type="SUPFAM" id="SSF56112">
    <property type="entry name" value="Protein kinase-like (PK-like)"/>
    <property type="match status" value="1"/>
</dbReference>
<dbReference type="PROSITE" id="PS50011">
    <property type="entry name" value="PROTEIN_KINASE_DOM"/>
    <property type="match status" value="1"/>
</dbReference>
<dbReference type="AlphaFoldDB" id="A0A2G8LKC1"/>
<organism evidence="8 9">
    <name type="scientific">Stichopus japonicus</name>
    <name type="common">Sea cucumber</name>
    <dbReference type="NCBI Taxonomy" id="307972"/>
    <lineage>
        <taxon>Eukaryota</taxon>
        <taxon>Metazoa</taxon>
        <taxon>Echinodermata</taxon>
        <taxon>Eleutherozoa</taxon>
        <taxon>Echinozoa</taxon>
        <taxon>Holothuroidea</taxon>
        <taxon>Aspidochirotacea</taxon>
        <taxon>Aspidochirotida</taxon>
        <taxon>Stichopodidae</taxon>
        <taxon>Apostichopus</taxon>
    </lineage>
</organism>
<dbReference type="PROSITE" id="PS50835">
    <property type="entry name" value="IG_LIKE"/>
    <property type="match status" value="1"/>
</dbReference>
<proteinExistence type="predicted"/>
<dbReference type="Gene3D" id="2.60.40.10">
    <property type="entry name" value="Immunoglobulins"/>
    <property type="match status" value="1"/>
</dbReference>
<dbReference type="GO" id="GO:0043235">
    <property type="term" value="C:receptor complex"/>
    <property type="evidence" value="ECO:0007669"/>
    <property type="project" value="TreeGrafter"/>
</dbReference>
<reference evidence="8 9" key="1">
    <citation type="journal article" date="2017" name="PLoS Biol.">
        <title>The sea cucumber genome provides insights into morphological evolution and visceral regeneration.</title>
        <authorList>
            <person name="Zhang X."/>
            <person name="Sun L."/>
            <person name="Yuan J."/>
            <person name="Sun Y."/>
            <person name="Gao Y."/>
            <person name="Zhang L."/>
            <person name="Li S."/>
            <person name="Dai H."/>
            <person name="Hamel J.F."/>
            <person name="Liu C."/>
            <person name="Yu Y."/>
            <person name="Liu S."/>
            <person name="Lin W."/>
            <person name="Guo K."/>
            <person name="Jin S."/>
            <person name="Xu P."/>
            <person name="Storey K.B."/>
            <person name="Huan P."/>
            <person name="Zhang T."/>
            <person name="Zhou Y."/>
            <person name="Zhang J."/>
            <person name="Lin C."/>
            <person name="Li X."/>
            <person name="Xing L."/>
            <person name="Huo D."/>
            <person name="Sun M."/>
            <person name="Wang L."/>
            <person name="Mercier A."/>
            <person name="Li F."/>
            <person name="Yang H."/>
            <person name="Xiang J."/>
        </authorList>
    </citation>
    <scope>NUCLEOTIDE SEQUENCE [LARGE SCALE GENOMIC DNA]</scope>
    <source>
        <strain evidence="8">Shaxun</strain>
        <tissue evidence="8">Muscle</tissue>
    </source>
</reference>
<dbReference type="InterPro" id="IPR011009">
    <property type="entry name" value="Kinase-like_dom_sf"/>
</dbReference>
<name>A0A2G8LKC1_STIJA</name>
<dbReference type="Gene3D" id="1.10.510.10">
    <property type="entry name" value="Transferase(Phosphotransferase) domain 1"/>
    <property type="match status" value="1"/>
</dbReference>
<evidence type="ECO:0000256" key="1">
    <source>
        <dbReference type="ARBA" id="ARBA00004167"/>
    </source>
</evidence>
<protein>
    <submittedName>
        <fullName evidence="8">Putative tyrosine-protein kinase</fullName>
    </submittedName>
</protein>
<comment type="subcellular location">
    <subcellularLocation>
        <location evidence="1">Membrane</location>
        <topology evidence="1">Single-pass membrane protein</topology>
    </subcellularLocation>
</comment>
<keyword evidence="9" id="KW-1185">Reference proteome</keyword>
<dbReference type="PANTHER" id="PTHR24416:SF611">
    <property type="entry name" value="TYROSINE-PROTEIN KINASE TRANSMEMBRANE RECEPTOR ROR"/>
    <property type="match status" value="1"/>
</dbReference>
<dbReference type="SUPFAM" id="SSF48726">
    <property type="entry name" value="Immunoglobulin"/>
    <property type="match status" value="1"/>
</dbReference>
<evidence type="ECO:0000256" key="3">
    <source>
        <dbReference type="ARBA" id="ARBA00022989"/>
    </source>
</evidence>
<sequence>MYITLSDRKVSSEIFIEATKDVTLTCHADRVKPETKLSWQHDNTTAISLQGNLTEKHDDNETSSFSLPMTLEPLTETTYITCLGRADTILDILNTSLKIIAFGPITMTVNGRFVETTLTMEKDEQIFIECKLNQSLASFTWEWINSGRNYRCKTEKRDELPLSSLNVPVNEDVVLQDQLQIYLPGPSRKVDQPVCTKDILRNITLTTRLSSSGPVEYWLATTENAWNSTVIAKFMKETATISQLLTFHALAKNLVLLTEHENVVKLLHVEVSEVQCCMYCEYTGTNNLRDYLLSVHGGTPNTNILPQLMRFAVNIADAMEFLESNKFSHPALSSRKVLITDKGVCKVYDIWQNELASHRVCHINKGETPYRYCSKDEIETFVRTSNNLLQTKTSRRNNYGDSEFDDAFYSSYNCLYHDVNETDR</sequence>
<dbReference type="Proteomes" id="UP000230750">
    <property type="component" value="Unassembled WGS sequence"/>
</dbReference>
<dbReference type="PANTHER" id="PTHR24416">
    <property type="entry name" value="TYROSINE-PROTEIN KINASE RECEPTOR"/>
    <property type="match status" value="1"/>
</dbReference>
<comment type="caution">
    <text evidence="8">The sequence shown here is derived from an EMBL/GenBank/DDBJ whole genome shotgun (WGS) entry which is preliminary data.</text>
</comment>
<dbReference type="STRING" id="307972.A0A2G8LKC1"/>
<dbReference type="GO" id="GO:0007169">
    <property type="term" value="P:cell surface receptor protein tyrosine kinase signaling pathway"/>
    <property type="evidence" value="ECO:0007669"/>
    <property type="project" value="TreeGrafter"/>
</dbReference>
<evidence type="ECO:0000313" key="9">
    <source>
        <dbReference type="Proteomes" id="UP000230750"/>
    </source>
</evidence>
<dbReference type="InterPro" id="IPR050122">
    <property type="entry name" value="RTK"/>
</dbReference>
<gene>
    <name evidence="8" type="ORF">BSL78_02437</name>
</gene>
<evidence type="ECO:0000259" key="6">
    <source>
        <dbReference type="PROSITE" id="PS50011"/>
    </source>
</evidence>
<keyword evidence="5" id="KW-0325">Glycoprotein</keyword>
<keyword evidence="8" id="KW-0808">Transferase</keyword>
<feature type="domain" description="Protein kinase" evidence="6">
    <location>
        <begin position="203"/>
        <end position="424"/>
    </location>
</feature>
<keyword evidence="3" id="KW-1133">Transmembrane helix</keyword>
<feature type="domain" description="Ig-like" evidence="7">
    <location>
        <begin position="1"/>
        <end position="82"/>
    </location>
</feature>
<evidence type="ECO:0000256" key="4">
    <source>
        <dbReference type="ARBA" id="ARBA00023136"/>
    </source>
</evidence>